<dbReference type="Proteomes" id="UP000217696">
    <property type="component" value="Chromosome"/>
</dbReference>
<dbReference type="InterPro" id="IPR050638">
    <property type="entry name" value="AA-Vitamin_Transporters"/>
</dbReference>
<keyword evidence="4" id="KW-1133">Transmembrane helix</keyword>
<dbReference type="PANTHER" id="PTHR32322">
    <property type="entry name" value="INNER MEMBRANE TRANSPORTER"/>
    <property type="match status" value="1"/>
</dbReference>
<dbReference type="Pfam" id="PF00892">
    <property type="entry name" value="EamA"/>
    <property type="match status" value="2"/>
</dbReference>
<evidence type="ECO:0000313" key="8">
    <source>
        <dbReference type="Proteomes" id="UP000217696"/>
    </source>
</evidence>
<dbReference type="GO" id="GO:0016020">
    <property type="term" value="C:membrane"/>
    <property type="evidence" value="ECO:0007669"/>
    <property type="project" value="UniProtKB-SubCell"/>
</dbReference>
<evidence type="ECO:0000256" key="1">
    <source>
        <dbReference type="ARBA" id="ARBA00004127"/>
    </source>
</evidence>
<accession>A0A0U4WCY3</accession>
<proteinExistence type="inferred from homology"/>
<dbReference type="AlphaFoldDB" id="A0A0U4WCY3"/>
<sequence length="276" mass="30161">MWLAAAMTTAFCFGANNTIFKWSTLRRLSKVNIQFFFYFVAFLLTLAYGLREGAFHTNWLSVILGTLIGILNANGNIQMARAFEKGPASLTSPIIAANAILPVLAAGLIFNEQIPFLHWLGVFCMMGSVIVIQYTPGNKGGTQYGPWIVRILLAFVSFGLLGILMKGSSSLHIHSLDMLVSMYGGGSVFLLFLLGREKIQRKEVQIGAVVGVLSVIGYSCYFYALQTGTASIVFPVVSLNCLVVILTGCYLFKERLKLYQICGICTALLGLVLTKI</sequence>
<keyword evidence="3" id="KW-0812">Transmembrane</keyword>
<feature type="domain" description="EamA" evidence="6">
    <location>
        <begin position="147"/>
        <end position="274"/>
    </location>
</feature>
<protein>
    <submittedName>
        <fullName evidence="7">4-amino-4-deoxy-L-arabinose-phosphoundecaprenol flippase subunit ArnE</fullName>
    </submittedName>
</protein>
<dbReference type="InterPro" id="IPR000620">
    <property type="entry name" value="EamA_dom"/>
</dbReference>
<dbReference type="KEGG" id="asoc:CB4_00807"/>
<evidence type="ECO:0000313" key="7">
    <source>
        <dbReference type="EMBL" id="BAU26665.1"/>
    </source>
</evidence>
<organism evidence="7 8">
    <name type="scientific">Aneurinibacillus soli</name>
    <dbReference type="NCBI Taxonomy" id="1500254"/>
    <lineage>
        <taxon>Bacteria</taxon>
        <taxon>Bacillati</taxon>
        <taxon>Bacillota</taxon>
        <taxon>Bacilli</taxon>
        <taxon>Bacillales</taxon>
        <taxon>Paenibacillaceae</taxon>
        <taxon>Aneurinibacillus group</taxon>
        <taxon>Aneurinibacillus</taxon>
    </lineage>
</organism>
<feature type="domain" description="EamA" evidence="6">
    <location>
        <begin position="2"/>
        <end position="132"/>
    </location>
</feature>
<comment type="subcellular location">
    <subcellularLocation>
        <location evidence="1">Endomembrane system</location>
        <topology evidence="1">Multi-pass membrane protein</topology>
    </subcellularLocation>
</comment>
<name>A0A0U4WCY3_9BACL</name>
<dbReference type="RefSeq" id="WP_096463692.1">
    <property type="nucleotide sequence ID" value="NZ_AP017312.1"/>
</dbReference>
<dbReference type="InterPro" id="IPR037185">
    <property type="entry name" value="EmrE-like"/>
</dbReference>
<gene>
    <name evidence="7" type="primary">arnE</name>
    <name evidence="7" type="ORF">CB4_00807</name>
</gene>
<evidence type="ECO:0000259" key="6">
    <source>
        <dbReference type="Pfam" id="PF00892"/>
    </source>
</evidence>
<evidence type="ECO:0000256" key="3">
    <source>
        <dbReference type="ARBA" id="ARBA00022692"/>
    </source>
</evidence>
<dbReference type="EMBL" id="AP017312">
    <property type="protein sequence ID" value="BAU26665.1"/>
    <property type="molecule type" value="Genomic_DNA"/>
</dbReference>
<dbReference type="OrthoDB" id="9806718at2"/>
<evidence type="ECO:0000256" key="5">
    <source>
        <dbReference type="ARBA" id="ARBA00023136"/>
    </source>
</evidence>
<keyword evidence="8" id="KW-1185">Reference proteome</keyword>
<comment type="similarity">
    <text evidence="2">Belongs to the EamA transporter family.</text>
</comment>
<dbReference type="Gene3D" id="1.10.3730.20">
    <property type="match status" value="2"/>
</dbReference>
<keyword evidence="5" id="KW-0472">Membrane</keyword>
<dbReference type="SUPFAM" id="SSF103481">
    <property type="entry name" value="Multidrug resistance efflux transporter EmrE"/>
    <property type="match status" value="2"/>
</dbReference>
<reference evidence="7 8" key="1">
    <citation type="submission" date="2015-12" db="EMBL/GenBank/DDBJ databases">
        <title>Genome sequence of Aneurinibacillus soli.</title>
        <authorList>
            <person name="Lee J.S."/>
            <person name="Lee K.C."/>
            <person name="Kim K.K."/>
            <person name="Lee B.W."/>
        </authorList>
    </citation>
    <scope>NUCLEOTIDE SEQUENCE [LARGE SCALE GENOMIC DNA]</scope>
    <source>
        <strain evidence="7 8">CB4</strain>
    </source>
</reference>
<dbReference type="PANTHER" id="PTHR32322:SF2">
    <property type="entry name" value="EAMA DOMAIN-CONTAINING PROTEIN"/>
    <property type="match status" value="1"/>
</dbReference>
<evidence type="ECO:0000256" key="2">
    <source>
        <dbReference type="ARBA" id="ARBA00007362"/>
    </source>
</evidence>
<evidence type="ECO:0000256" key="4">
    <source>
        <dbReference type="ARBA" id="ARBA00022989"/>
    </source>
</evidence>